<dbReference type="InterPro" id="IPR013766">
    <property type="entry name" value="Thioredoxin_domain"/>
</dbReference>
<accession>A0ABX8ASA4</accession>
<organism evidence="3 4">
    <name type="scientific">Pseudovibrio brasiliensis</name>
    <dbReference type="NCBI Taxonomy" id="1898042"/>
    <lineage>
        <taxon>Bacteria</taxon>
        <taxon>Pseudomonadati</taxon>
        <taxon>Pseudomonadota</taxon>
        <taxon>Alphaproteobacteria</taxon>
        <taxon>Hyphomicrobiales</taxon>
        <taxon>Stappiaceae</taxon>
        <taxon>Pseudovibrio</taxon>
    </lineage>
</organism>
<dbReference type="SUPFAM" id="SSF52833">
    <property type="entry name" value="Thioredoxin-like"/>
    <property type="match status" value="1"/>
</dbReference>
<dbReference type="Proteomes" id="UP000680706">
    <property type="component" value="Chromosome"/>
</dbReference>
<dbReference type="RefSeq" id="WP_075701120.1">
    <property type="nucleotide sequence ID" value="NZ_CP074126.1"/>
</dbReference>
<evidence type="ECO:0000256" key="1">
    <source>
        <dbReference type="SAM" id="MobiDB-lite"/>
    </source>
</evidence>
<gene>
    <name evidence="3" type="ORF">KGB56_06945</name>
</gene>
<name>A0ABX8ASA4_9HYPH</name>
<dbReference type="PANTHER" id="PTHR43640:SF1">
    <property type="entry name" value="THIOREDOXIN-DEPENDENT PEROXIREDOXIN"/>
    <property type="match status" value="1"/>
</dbReference>
<dbReference type="InterPro" id="IPR047262">
    <property type="entry name" value="PRX-like1"/>
</dbReference>
<dbReference type="InterPro" id="IPR036249">
    <property type="entry name" value="Thioredoxin-like_sf"/>
</dbReference>
<feature type="region of interest" description="Disordered" evidence="1">
    <location>
        <begin position="162"/>
        <end position="181"/>
    </location>
</feature>
<dbReference type="PANTHER" id="PTHR43640">
    <property type="entry name" value="OS07G0260300 PROTEIN"/>
    <property type="match status" value="1"/>
</dbReference>
<feature type="domain" description="Thioredoxin" evidence="2">
    <location>
        <begin position="8"/>
        <end position="162"/>
    </location>
</feature>
<proteinExistence type="predicted"/>
<keyword evidence="4" id="KW-1185">Reference proteome</keyword>
<evidence type="ECO:0000259" key="2">
    <source>
        <dbReference type="PROSITE" id="PS51352"/>
    </source>
</evidence>
<evidence type="ECO:0000313" key="3">
    <source>
        <dbReference type="EMBL" id="QUS57122.1"/>
    </source>
</evidence>
<dbReference type="InterPro" id="IPR000866">
    <property type="entry name" value="AhpC/TSA"/>
</dbReference>
<dbReference type="Pfam" id="PF00578">
    <property type="entry name" value="AhpC-TSA"/>
    <property type="match status" value="1"/>
</dbReference>
<dbReference type="EMBL" id="CP074126">
    <property type="protein sequence ID" value="QUS57122.1"/>
    <property type="molecule type" value="Genomic_DNA"/>
</dbReference>
<evidence type="ECO:0000313" key="4">
    <source>
        <dbReference type="Proteomes" id="UP000680706"/>
    </source>
</evidence>
<dbReference type="CDD" id="cd02969">
    <property type="entry name" value="PRX_like1"/>
    <property type="match status" value="1"/>
</dbReference>
<reference evidence="3 4" key="1">
    <citation type="journal article" date="2021" name="Angew. Chem. Int. Ed. Engl.">
        <title>A novel family of nonribosomal peptides modulate collective behavior in Pseudovibrio bacteria isolated from marine sponges.</title>
        <authorList>
            <person name="Ioca L.P."/>
            <person name="Dai Y."/>
            <person name="Kunakom S."/>
            <person name="Diaz-Espinosa J."/>
            <person name="Krunic A."/>
            <person name="Crnkovic C.M."/>
            <person name="Orjala J."/>
            <person name="Sanchez L.M."/>
            <person name="Ferreira A.G."/>
            <person name="Berlinck R.G.S."/>
            <person name="Eustaquio A.S."/>
        </authorList>
    </citation>
    <scope>NUCLEOTIDE SEQUENCE [LARGE SCALE GENOMIC DNA]</scope>
    <source>
        <strain evidence="3 4">Ab134</strain>
    </source>
</reference>
<protein>
    <submittedName>
        <fullName evidence="3">Thioredoxin family protein</fullName>
    </submittedName>
</protein>
<dbReference type="Gene3D" id="3.40.30.10">
    <property type="entry name" value="Glutaredoxin"/>
    <property type="match status" value="1"/>
</dbReference>
<sequence>MLLNTPICDFGWKAPEFTLKDADGTSFTMSDHIGENGLLITFICNHCPYVQAIADRLAEDTKQLMSEGFGVLAVMSNDYRSVPADGPRFMIEFAKEFGFAFPYLVDEAQEVGRAYDAVCTPDFFGFNNKGELQYRGRLDDAGFNDPTNRTPELLNAMRKVAKTGRGPEHQTPSMGCSIKWK</sequence>
<dbReference type="PROSITE" id="PS51352">
    <property type="entry name" value="THIOREDOXIN_2"/>
    <property type="match status" value="1"/>
</dbReference>